<accession>A0A8J8FHV9</accession>
<evidence type="ECO:0000256" key="1">
    <source>
        <dbReference type="SAM" id="SignalP"/>
    </source>
</evidence>
<dbReference type="InterPro" id="IPR059226">
    <property type="entry name" value="Choice_anch_Q_dom"/>
</dbReference>
<dbReference type="SUPFAM" id="SSF51126">
    <property type="entry name" value="Pectin lyase-like"/>
    <property type="match status" value="1"/>
</dbReference>
<dbReference type="EMBL" id="WHPF01000017">
    <property type="protein sequence ID" value="NNV57687.1"/>
    <property type="molecule type" value="Genomic_DNA"/>
</dbReference>
<keyword evidence="1" id="KW-0732">Signal</keyword>
<comment type="caution">
    <text evidence="3">The sequence shown here is derived from an EMBL/GenBank/DDBJ whole genome shotgun (WGS) entry which is preliminary data.</text>
</comment>
<dbReference type="InterPro" id="IPR012332">
    <property type="entry name" value="Autotransporter_pectin_lyase_C"/>
</dbReference>
<feature type="non-terminal residue" evidence="3">
    <location>
        <position position="1182"/>
    </location>
</feature>
<evidence type="ECO:0000259" key="2">
    <source>
        <dbReference type="Pfam" id="PF13229"/>
    </source>
</evidence>
<dbReference type="Proteomes" id="UP000598971">
    <property type="component" value="Unassembled WGS sequence"/>
</dbReference>
<evidence type="ECO:0000313" key="4">
    <source>
        <dbReference type="Proteomes" id="UP000598971"/>
    </source>
</evidence>
<dbReference type="Pfam" id="PF13229">
    <property type="entry name" value="Beta_helix"/>
    <property type="match status" value="1"/>
</dbReference>
<reference evidence="3" key="1">
    <citation type="submission" date="2019-10" db="EMBL/GenBank/DDBJ databases">
        <title>Draft genome sequence of Panacibacter sp. KCS-6.</title>
        <authorList>
            <person name="Yim K.J."/>
        </authorList>
    </citation>
    <scope>NUCLEOTIDE SEQUENCE</scope>
    <source>
        <strain evidence="3">KCS-6</strain>
    </source>
</reference>
<dbReference type="InterPro" id="IPR021655">
    <property type="entry name" value="Put_metal-bd"/>
</dbReference>
<name>A0A8J8FHV9_9BACT</name>
<dbReference type="RefSeq" id="WP_262888868.1">
    <property type="nucleotide sequence ID" value="NZ_WHPF01000017.1"/>
</dbReference>
<dbReference type="SMART" id="SM00710">
    <property type="entry name" value="PbH1"/>
    <property type="match status" value="8"/>
</dbReference>
<organism evidence="3 4">
    <name type="scientific">Limnovirga soli</name>
    <dbReference type="NCBI Taxonomy" id="2656915"/>
    <lineage>
        <taxon>Bacteria</taxon>
        <taxon>Pseudomonadati</taxon>
        <taxon>Bacteroidota</taxon>
        <taxon>Chitinophagia</taxon>
        <taxon>Chitinophagales</taxon>
        <taxon>Chitinophagaceae</taxon>
        <taxon>Limnovirga</taxon>
    </lineage>
</organism>
<dbReference type="InterPro" id="IPR006626">
    <property type="entry name" value="PbH1"/>
</dbReference>
<proteinExistence type="predicted"/>
<feature type="signal peptide" evidence="1">
    <location>
        <begin position="1"/>
        <end position="21"/>
    </location>
</feature>
<feature type="domain" description="Right handed beta helix" evidence="2">
    <location>
        <begin position="499"/>
        <end position="665"/>
    </location>
</feature>
<dbReference type="AlphaFoldDB" id="A0A8J8FHV9"/>
<dbReference type="InterPro" id="IPR039448">
    <property type="entry name" value="Beta_helix"/>
</dbReference>
<dbReference type="InterPro" id="IPR011050">
    <property type="entry name" value="Pectin_lyase_fold/virulence"/>
</dbReference>
<protein>
    <recommendedName>
        <fullName evidence="2">Right handed beta helix domain-containing protein</fullName>
    </recommendedName>
</protein>
<keyword evidence="4" id="KW-1185">Reference proteome</keyword>
<gene>
    <name evidence="3" type="ORF">GD597_19620</name>
</gene>
<feature type="chain" id="PRO_5035195459" description="Right handed beta helix domain-containing protein" evidence="1">
    <location>
        <begin position="22"/>
        <end position="1182"/>
    </location>
</feature>
<sequence>MKKKFTLLVAIFALALLRVNATTYTVTNVNNAGAGSLRQAIDNANNNAGADVIDFSNTLANQTITIISPFLVITSDLTISGSGAPNLTISGGNASRIFWIQNGTITIQNLTLADGYAKGGDGSGGGMGAGGAIFMHEGRQDPGNNNNLLSGSIDLRLVNVILKNNRAIGGSGGGASLGGGGLGGSGGGGGGGGGVLGNGDGAGGSVTNASGSTAGANGGIAIFGNGGVYGGGVGGVGADIPGFGGGGGIYGDVGGFGSFGGGGAFTPLRSFGYGGFGGGGGGGEGFGGFGGGGGAGGFGGIGGFSGFGGAGSSSVGGGGAGFGGAIFVTSGKLTLQGVTFDGNTATGGTGANNGKGYGGALFIFNKADNGNYVAPGTTNDPSVVGCGVTYINNSAADDPNSATNNDDLYGVIVYCATCITNPVVTNNADAGPGSLRQAILDACPGSTITFAGGITGKIILTSGQHLVINKNLTINGPGAGLLDVEAVPEPKKTRRVFWVENVTATIRNLTISGGYNEAYQNYDEPIIDGAGIYNKGQLTLEGCVIADNQIWGCCLNYGKGAGIFNSGILTVRNTHIKDNKCTFESDQLESSAYGGGIANMGGTMYMENSTVSGNYGLPGGGMYNTGTAIITGSTFNDNPTGAIMNLGDAILRLTNSTISGNGNYGYDGGGLFLGGQGEVVINFCTITRNFGGIYNERSVETGTPQGTFTIQNSILAGNIGPDDEYGGGSTGDYYFPRQPYFPPSGYANLNSLGNNIFGNVNAPLNWTFNGPGDQVGSTASPINPQLGLLADNGGNTKTHALLTGSPALNAGNNALAPANDQRGVVRLLTVANPADMGAYEYVAPSGATASVLSVNGTSSICKGATANLVVTITGGTAPYTVVYSDGTNSFSVPGYISGTDIPVSPTINTTYSLISVTDANLTAGTGNSGTPTITVTDPPTWYLDADGDGYYVSSTQACTSPGIGYSLTGLPGDCNDNPIGGAAINPGATEVCDGIDNNCNGQTDEGFTDTDSDAIADCVDTDDDADGTPDVDDCAPLDNSKWRNGNFYTDADGDGYNRTDIYGNDIKEEICYGATIPTGYSLTTNGPECNDNDASINPGATEVCDGIDNNCDGQVDEGFPLITYYFDVDGDGYGSANNPVQARCFQPQNTVINNLDCDDQNASVHPGAPELCDGLDNDCDGG</sequence>
<dbReference type="Pfam" id="PF11617">
    <property type="entry name" value="Cu-binding_MopE"/>
    <property type="match status" value="3"/>
</dbReference>
<dbReference type="Gene3D" id="2.160.20.20">
    <property type="match status" value="1"/>
</dbReference>
<dbReference type="NCBIfam" id="NF041518">
    <property type="entry name" value="choice_anch_Q"/>
    <property type="match status" value="1"/>
</dbReference>
<evidence type="ECO:0000313" key="3">
    <source>
        <dbReference type="EMBL" id="NNV57687.1"/>
    </source>
</evidence>